<comment type="caution">
    <text evidence="2">The sequence shown here is derived from an EMBL/GenBank/DDBJ whole genome shotgun (WGS) entry which is preliminary data.</text>
</comment>
<reference evidence="2 3" key="1">
    <citation type="submission" date="2018-01" db="EMBL/GenBank/DDBJ databases">
        <title>Draft Genomic Sequencing Of Potential Extraintestinal Pathogenic Escherichia coli B8S18 Isolated From Retail Chicken Skin.</title>
        <authorList>
            <person name="Xu A."/>
            <person name="Tilman S."/>
            <person name="Wisser-Parker K."/>
            <person name="Sheen S."/>
            <person name="Sommers C."/>
        </authorList>
    </citation>
    <scope>NUCLEOTIDE SEQUENCE [LARGE SCALE GENOMIC DNA]</scope>
    <source>
        <strain evidence="2 3">B8S18Com</strain>
    </source>
</reference>
<feature type="region of interest" description="Disordered" evidence="1">
    <location>
        <begin position="28"/>
        <end position="74"/>
    </location>
</feature>
<feature type="compositionally biased region" description="Polar residues" evidence="1">
    <location>
        <begin position="62"/>
        <end position="72"/>
    </location>
</feature>
<sequence length="96" mass="11755">MQRPKARVPQPVLQARRLLLPLHQLTVKKQQKPVKPTQRRARLRRRTRRKHRQQARQQLKQVKTQPESMQARQRSRINKFCSRCPMCGYRLMIHWI</sequence>
<dbReference type="AlphaFoldDB" id="A0A2K3TTD9"/>
<evidence type="ECO:0000256" key="1">
    <source>
        <dbReference type="SAM" id="MobiDB-lite"/>
    </source>
</evidence>
<accession>A0A2K3TTD9</accession>
<proteinExistence type="predicted"/>
<gene>
    <name evidence="2" type="ORF">C2M16_12170</name>
</gene>
<dbReference type="EMBL" id="PPHQ01000009">
    <property type="protein sequence ID" value="PNY67530.1"/>
    <property type="molecule type" value="Genomic_DNA"/>
</dbReference>
<organism evidence="2 3">
    <name type="scientific">Escherichia coli</name>
    <dbReference type="NCBI Taxonomy" id="562"/>
    <lineage>
        <taxon>Bacteria</taxon>
        <taxon>Pseudomonadati</taxon>
        <taxon>Pseudomonadota</taxon>
        <taxon>Gammaproteobacteria</taxon>
        <taxon>Enterobacterales</taxon>
        <taxon>Enterobacteriaceae</taxon>
        <taxon>Escherichia</taxon>
    </lineage>
</organism>
<evidence type="ECO:0000313" key="3">
    <source>
        <dbReference type="Proteomes" id="UP000236598"/>
    </source>
</evidence>
<dbReference type="Proteomes" id="UP000236598">
    <property type="component" value="Unassembled WGS sequence"/>
</dbReference>
<name>A0A2K3TTD9_ECOLX</name>
<feature type="compositionally biased region" description="Basic residues" evidence="1">
    <location>
        <begin position="29"/>
        <end position="54"/>
    </location>
</feature>
<protein>
    <submittedName>
        <fullName evidence="2">Phage tail protein</fullName>
    </submittedName>
</protein>
<evidence type="ECO:0000313" key="2">
    <source>
        <dbReference type="EMBL" id="PNY67530.1"/>
    </source>
</evidence>